<evidence type="ECO:0000256" key="5">
    <source>
        <dbReference type="ARBA" id="ARBA00023136"/>
    </source>
</evidence>
<feature type="transmembrane region" description="Helical" evidence="7">
    <location>
        <begin position="416"/>
        <end position="433"/>
    </location>
</feature>
<comment type="subcellular location">
    <subcellularLocation>
        <location evidence="1">Cell membrane</location>
        <topology evidence="1">Multi-pass membrane protein</topology>
    </subcellularLocation>
</comment>
<dbReference type="Pfam" id="PF00482">
    <property type="entry name" value="T2SSF"/>
    <property type="match status" value="2"/>
</dbReference>
<organism evidence="10 11">
    <name type="scientific">Halococcoides cellulosivorans</name>
    <dbReference type="NCBI Taxonomy" id="1679096"/>
    <lineage>
        <taxon>Archaea</taxon>
        <taxon>Methanobacteriati</taxon>
        <taxon>Methanobacteriota</taxon>
        <taxon>Stenosarchaea group</taxon>
        <taxon>Halobacteria</taxon>
        <taxon>Halobacteriales</taxon>
        <taxon>Haloarculaceae</taxon>
        <taxon>Halococcoides</taxon>
    </lineage>
</organism>
<evidence type="ECO:0000256" key="2">
    <source>
        <dbReference type="ARBA" id="ARBA00022475"/>
    </source>
</evidence>
<dbReference type="Pfam" id="PF23951">
    <property type="entry name" value="DUF7282"/>
    <property type="match status" value="1"/>
</dbReference>
<accession>A0A2R4X097</accession>
<dbReference type="InterPro" id="IPR018076">
    <property type="entry name" value="T2SS_GspF_dom"/>
</dbReference>
<feature type="transmembrane region" description="Helical" evidence="7">
    <location>
        <begin position="111"/>
        <end position="133"/>
    </location>
</feature>
<dbReference type="InterPro" id="IPR056569">
    <property type="entry name" value="ArlJ-like"/>
</dbReference>
<evidence type="ECO:0000256" key="3">
    <source>
        <dbReference type="ARBA" id="ARBA00022692"/>
    </source>
</evidence>
<reference evidence="10 11" key="1">
    <citation type="submission" date="2018-04" db="EMBL/GenBank/DDBJ databases">
        <title>Halococcoides cellulosivorans gen. nov., sp. nov., an extremely halophilic cellulose-utilizing haloarchaeon from hypersaline lakes.</title>
        <authorList>
            <person name="Sorokin D.Y."/>
            <person name="Toshchakov S.V."/>
            <person name="Samarov N.I."/>
            <person name="Korzhenkov A."/>
            <person name="Kublanov I.V."/>
        </authorList>
    </citation>
    <scope>NUCLEOTIDE SEQUENCE [LARGE SCALE GENOMIC DNA]</scope>
    <source>
        <strain evidence="10 11">HArcel1</strain>
    </source>
</reference>
<feature type="transmembrane region" description="Helical" evidence="7">
    <location>
        <begin position="644"/>
        <end position="665"/>
    </location>
</feature>
<keyword evidence="2" id="KW-1003">Cell membrane</keyword>
<dbReference type="GeneID" id="36511955"/>
<keyword evidence="4 7" id="KW-1133">Transmembrane helix</keyword>
<feature type="transmembrane region" description="Helical" evidence="7">
    <location>
        <begin position="299"/>
        <end position="319"/>
    </location>
</feature>
<evidence type="ECO:0000313" key="11">
    <source>
        <dbReference type="Proteomes" id="UP000244727"/>
    </source>
</evidence>
<evidence type="ECO:0000256" key="4">
    <source>
        <dbReference type="ARBA" id="ARBA00022989"/>
    </source>
</evidence>
<protein>
    <submittedName>
        <fullName evidence="10">Type II secretion system protein</fullName>
    </submittedName>
</protein>
<evidence type="ECO:0000256" key="6">
    <source>
        <dbReference type="SAM" id="MobiDB-lite"/>
    </source>
</evidence>
<feature type="domain" description="Type II secretion system protein GspF" evidence="8">
    <location>
        <begin position="449"/>
        <end position="573"/>
    </location>
</feature>
<feature type="transmembrane region" description="Helical" evidence="7">
    <location>
        <begin position="608"/>
        <end position="632"/>
    </location>
</feature>
<feature type="transmembrane region" description="Helical" evidence="7">
    <location>
        <begin position="6"/>
        <end position="25"/>
    </location>
</feature>
<evidence type="ECO:0000313" key="10">
    <source>
        <dbReference type="EMBL" id="AWB27207.1"/>
    </source>
</evidence>
<evidence type="ECO:0000259" key="8">
    <source>
        <dbReference type="Pfam" id="PF00482"/>
    </source>
</evidence>
<keyword evidence="11" id="KW-1185">Reference proteome</keyword>
<dbReference type="Gene3D" id="1.20.81.30">
    <property type="entry name" value="Type II secretion system (T2SS), domain F"/>
    <property type="match status" value="1"/>
</dbReference>
<feature type="region of interest" description="Disordered" evidence="6">
    <location>
        <begin position="741"/>
        <end position="760"/>
    </location>
</feature>
<dbReference type="InterPro" id="IPR042094">
    <property type="entry name" value="T2SS_GspF_sf"/>
</dbReference>
<evidence type="ECO:0000256" key="7">
    <source>
        <dbReference type="SAM" id="Phobius"/>
    </source>
</evidence>
<dbReference type="PANTHER" id="PTHR35402:SF1">
    <property type="entry name" value="TYPE II SECRETION SYSTEM PROTEIN GSPF DOMAIN-CONTAINING PROTEIN"/>
    <property type="match status" value="1"/>
</dbReference>
<feature type="domain" description="Type II secretion system protein GspF" evidence="8">
    <location>
        <begin position="160"/>
        <end position="284"/>
    </location>
</feature>
<dbReference type="Proteomes" id="UP000244727">
    <property type="component" value="Chromosome"/>
</dbReference>
<dbReference type="AlphaFoldDB" id="A0A2R4X097"/>
<feature type="transmembrane region" description="Helical" evidence="7">
    <location>
        <begin position="553"/>
        <end position="577"/>
    </location>
</feature>
<feature type="domain" description="DUF7282" evidence="9">
    <location>
        <begin position="670"/>
        <end position="744"/>
    </location>
</feature>
<dbReference type="GO" id="GO:0005886">
    <property type="term" value="C:plasma membrane"/>
    <property type="evidence" value="ECO:0007669"/>
    <property type="project" value="UniProtKB-SubCell"/>
</dbReference>
<feature type="transmembrane region" description="Helical" evidence="7">
    <location>
        <begin position="270"/>
        <end position="293"/>
    </location>
</feature>
<name>A0A2R4X097_9EURY</name>
<keyword evidence="3 7" id="KW-0812">Transmembrane</keyword>
<dbReference type="EMBL" id="CP028858">
    <property type="protein sequence ID" value="AWB27207.1"/>
    <property type="molecule type" value="Genomic_DNA"/>
</dbReference>
<feature type="transmembrane region" description="Helical" evidence="7">
    <location>
        <begin position="384"/>
        <end position="404"/>
    </location>
</feature>
<gene>
    <name evidence="10" type="ORF">HARCEL1_05570</name>
</gene>
<evidence type="ECO:0000259" key="9">
    <source>
        <dbReference type="Pfam" id="PF23951"/>
    </source>
</evidence>
<sequence length="760" mass="80844">MAVVGLAPLAVALVGAVLLLARSKVGPVDRALTRIALLVAPAVPERPDRRRLLGAAAVPTTYRTYAAESWVLAALGGLIGGVVGVYLSGWMLVGLPIVAGVVSLAVSRPGLAVLVAVGGFIAAGLTASGISLWRWQRLNNRAIERRRAIDAAIPRTVAFMYALTRGGTSVTDAMWTIGSHREIYGAAADEIDVAVREMELFGADVVTATQRMASRSPSDRFRTFGENLASVLRSGRSVSEFFREQYQQFNDAAADRQAELLDRLATVAEAYVTILVAGVLFLLTILFIIGLTVSETLAIVRALVYLMIPLGTLATIVYLDQSLQGIDVVERTPTDLAPDRDERATTAVDPSTRRRLAIADRVRALRGVVADPWTTFLDRPIRSLVVTVPIAAIVFGAVVVSLDLSTMPVHRLDDAVVWALLLVAGPYSVLRALHRRRIRRVEAAVPDLLDRLASLNEAGMSIVESIERVRESDLGPLDPEVDALWRDLQVGATVTQALDRFQARVGTATVARVTTLVANAHRASGTLGPVLRIAADDVQSTLRLRHQRRQEMFTYLIVVYIAFGVFVLIALVVRLVLIPSLPEVTTVSSSSIPSGGSPLSQVGTANRAAYAVVLSHAVLVQAACSGLVAGQIGEGRVADGVKHAAIMVALAYLIVVVTTGPVAAITVGGASGTTIEVDSATLSNGGYLVVHEESADGPIVGRTDHLAPGTHGDLTIALDRPATDVEVVAYRDADRDRVFDPDRDVSYPEGPGRHAVGLSI</sequence>
<proteinExistence type="predicted"/>
<keyword evidence="5 7" id="KW-0472">Membrane</keyword>
<feature type="transmembrane region" description="Helical" evidence="7">
    <location>
        <begin position="70"/>
        <end position="99"/>
    </location>
</feature>
<dbReference type="PANTHER" id="PTHR35402">
    <property type="entry name" value="INTEGRAL MEMBRANE PROTEIN-RELATED"/>
    <property type="match status" value="1"/>
</dbReference>
<dbReference type="InterPro" id="IPR055706">
    <property type="entry name" value="Slg1/2_DUF7282"/>
</dbReference>
<dbReference type="RefSeq" id="WP_108381576.1">
    <property type="nucleotide sequence ID" value="NZ_CP028858.1"/>
</dbReference>
<evidence type="ECO:0000256" key="1">
    <source>
        <dbReference type="ARBA" id="ARBA00004651"/>
    </source>
</evidence>
<dbReference type="KEGG" id="harc:HARCEL1_05570"/>